<dbReference type="Proteomes" id="UP000270112">
    <property type="component" value="Unassembled WGS sequence"/>
</dbReference>
<dbReference type="GO" id="GO:0046872">
    <property type="term" value="F:metal ion binding"/>
    <property type="evidence" value="ECO:0007669"/>
    <property type="project" value="UniProtKB-KW"/>
</dbReference>
<evidence type="ECO:0000259" key="5">
    <source>
        <dbReference type="PROSITE" id="PS51379"/>
    </source>
</evidence>
<keyword evidence="2" id="KW-0479">Metal-binding</keyword>
<evidence type="ECO:0000256" key="1">
    <source>
        <dbReference type="ARBA" id="ARBA00022485"/>
    </source>
</evidence>
<dbReference type="EMBL" id="PPTT01000022">
    <property type="protein sequence ID" value="RDB67685.1"/>
    <property type="molecule type" value="Genomic_DNA"/>
</dbReference>
<dbReference type="AlphaFoldDB" id="A0A3N0IY13"/>
<dbReference type="Pfam" id="PF13247">
    <property type="entry name" value="Fer4_11"/>
    <property type="match status" value="2"/>
</dbReference>
<dbReference type="GO" id="GO:0051539">
    <property type="term" value="F:4 iron, 4 sulfur cluster binding"/>
    <property type="evidence" value="ECO:0007669"/>
    <property type="project" value="UniProtKB-KW"/>
</dbReference>
<dbReference type="Gene3D" id="3.30.70.20">
    <property type="match status" value="2"/>
</dbReference>
<reference evidence="9" key="2">
    <citation type="submission" date="2018-05" db="EMBL/GenBank/DDBJ databases">
        <title>Genome Sequencing of selected type strains of the family Eggerthellaceae.</title>
        <authorList>
            <person name="Danylec N."/>
            <person name="Stoll D.A."/>
            <person name="Doetsch A."/>
            <person name="Huch M."/>
        </authorList>
    </citation>
    <scope>NUCLEOTIDE SEQUENCE [LARGE SCALE GENOMIC DNA]</scope>
    <source>
        <strain evidence="9">DSM 16107</strain>
    </source>
</reference>
<dbReference type="Proteomes" id="UP000253817">
    <property type="component" value="Unassembled WGS sequence"/>
</dbReference>
<dbReference type="PROSITE" id="PS51379">
    <property type="entry name" value="4FE4S_FER_2"/>
    <property type="match status" value="3"/>
</dbReference>
<dbReference type="InterPro" id="IPR050954">
    <property type="entry name" value="ET_IronSulfur_Cluster-Binding"/>
</dbReference>
<evidence type="ECO:0000256" key="4">
    <source>
        <dbReference type="ARBA" id="ARBA00023014"/>
    </source>
</evidence>
<dbReference type="EMBL" id="QICC01000024">
    <property type="protein sequence ID" value="RNM41869.1"/>
    <property type="molecule type" value="Genomic_DNA"/>
</dbReference>
<reference evidence="7" key="3">
    <citation type="journal article" date="2019" name="Microbiol. Resour. Announc.">
        <title>Draft Genome Sequences of Type Strains of Gordonibacter faecihominis, Paraeggerthella hongkongensis, Parvibacter caecicola,Slackia equolifaciens, Slackia faecicanis, and Slackia isoflavoniconvertens.</title>
        <authorList>
            <person name="Danylec N."/>
            <person name="Stoll D.A."/>
            <person name="Dotsch A."/>
            <person name="Huch M."/>
        </authorList>
    </citation>
    <scope>NUCLEOTIDE SEQUENCE</scope>
    <source>
        <strain evidence="7">DSM 16107</strain>
    </source>
</reference>
<comment type="caution">
    <text evidence="7">The sequence shown here is derived from an EMBL/GenBank/DDBJ whole genome shotgun (WGS) entry which is preliminary data.</text>
</comment>
<sequence length="206" mass="22832">MTRYGMTVDTRRCSACNNCAMTCKVENNLPEGVWWNTARTKGGEHRYTPEGTYPDDLHITFFTFACQHCSEPACVAVCPTGASEKREDGIVVVDSEKCIGCDSCIAACPYDGVRTHLNDPSWALDFPMGDAQAPEHRANTVEKCMFCTHRIDRGELPACVEICQAQARCFGDLDDPESDISKLVASREYDQLLPDQGTGPNIYFLK</sequence>
<accession>A0A3N0IY13</accession>
<keyword evidence="1" id="KW-0004">4Fe-4S</keyword>
<gene>
    <name evidence="6" type="ORF">C1876_12110</name>
    <name evidence="7" type="ORF">DMP09_07470</name>
</gene>
<name>A0A3N0IY13_9ACTN</name>
<dbReference type="PANTHER" id="PTHR43177">
    <property type="entry name" value="PROTEIN NRFC"/>
    <property type="match status" value="1"/>
</dbReference>
<organism evidence="7 9">
    <name type="scientific">Eggerthella sinensis</name>
    <dbReference type="NCBI Taxonomy" id="242230"/>
    <lineage>
        <taxon>Bacteria</taxon>
        <taxon>Bacillati</taxon>
        <taxon>Actinomycetota</taxon>
        <taxon>Coriobacteriia</taxon>
        <taxon>Eggerthellales</taxon>
        <taxon>Eggerthellaceae</taxon>
        <taxon>Eggerthella</taxon>
    </lineage>
</organism>
<dbReference type="PROSITE" id="PS00198">
    <property type="entry name" value="4FE4S_FER_1"/>
    <property type="match status" value="1"/>
</dbReference>
<evidence type="ECO:0000256" key="2">
    <source>
        <dbReference type="ARBA" id="ARBA00022723"/>
    </source>
</evidence>
<keyword evidence="4" id="KW-0411">Iron-sulfur</keyword>
<evidence type="ECO:0000313" key="9">
    <source>
        <dbReference type="Proteomes" id="UP000270112"/>
    </source>
</evidence>
<proteinExistence type="predicted"/>
<dbReference type="CDD" id="cd10551">
    <property type="entry name" value="PsrB"/>
    <property type="match status" value="1"/>
</dbReference>
<dbReference type="InterPro" id="IPR017896">
    <property type="entry name" value="4Fe4S_Fe-S-bd"/>
</dbReference>
<evidence type="ECO:0000313" key="8">
    <source>
        <dbReference type="Proteomes" id="UP000253817"/>
    </source>
</evidence>
<reference evidence="6 8" key="1">
    <citation type="journal article" date="2018" name="Elife">
        <title>Discovery and characterization of a prevalent human gut bacterial enzyme sufficient for the inactivation of a family of plant toxins.</title>
        <authorList>
            <person name="Koppel N."/>
            <person name="Bisanz J.E."/>
            <person name="Pandelia M.E."/>
            <person name="Turnbaugh P.J."/>
            <person name="Balskus E.P."/>
        </authorList>
    </citation>
    <scope>NUCLEOTIDE SEQUENCE [LARGE SCALE GENOMIC DNA]</scope>
    <source>
        <strain evidence="6 8">DSM 16107</strain>
    </source>
</reference>
<dbReference type="RefSeq" id="WP_114546983.1">
    <property type="nucleotide sequence ID" value="NZ_PPTT01000022.1"/>
</dbReference>
<feature type="domain" description="4Fe-4S ferredoxin-type" evidence="5">
    <location>
        <begin position="57"/>
        <end position="88"/>
    </location>
</feature>
<feature type="domain" description="4Fe-4S ferredoxin-type" evidence="5">
    <location>
        <begin position="4"/>
        <end position="33"/>
    </location>
</feature>
<dbReference type="OrthoDB" id="9779457at2"/>
<dbReference type="SUPFAM" id="SSF54862">
    <property type="entry name" value="4Fe-4S ferredoxins"/>
    <property type="match status" value="1"/>
</dbReference>
<dbReference type="PANTHER" id="PTHR43177:SF3">
    <property type="entry name" value="PROTEIN NRFC HOMOLOG"/>
    <property type="match status" value="1"/>
</dbReference>
<evidence type="ECO:0000256" key="3">
    <source>
        <dbReference type="ARBA" id="ARBA00023004"/>
    </source>
</evidence>
<evidence type="ECO:0000313" key="6">
    <source>
        <dbReference type="EMBL" id="RDB67685.1"/>
    </source>
</evidence>
<dbReference type="InterPro" id="IPR017900">
    <property type="entry name" value="4Fe4S_Fe_S_CS"/>
</dbReference>
<protein>
    <submittedName>
        <fullName evidence="7">4Fe-4S ferredoxin</fullName>
    </submittedName>
</protein>
<keyword evidence="8" id="KW-1185">Reference proteome</keyword>
<evidence type="ECO:0000313" key="7">
    <source>
        <dbReference type="EMBL" id="RNM41869.1"/>
    </source>
</evidence>
<keyword evidence="3" id="KW-0408">Iron</keyword>
<feature type="domain" description="4Fe-4S ferredoxin-type" evidence="5">
    <location>
        <begin position="89"/>
        <end position="118"/>
    </location>
</feature>